<dbReference type="InterPro" id="IPR002121">
    <property type="entry name" value="HRDC_dom"/>
</dbReference>
<dbReference type="InterPro" id="IPR010997">
    <property type="entry name" value="HRDC-like_sf"/>
</dbReference>
<evidence type="ECO:0000256" key="1">
    <source>
        <dbReference type="ARBA" id="ARBA00004123"/>
    </source>
</evidence>
<dbReference type="SMART" id="SM00474">
    <property type="entry name" value="35EXOc"/>
    <property type="match status" value="1"/>
</dbReference>
<dbReference type="EMBL" id="AGNK02006128">
    <property type="status" value="NOT_ANNOTATED_CDS"/>
    <property type="molecule type" value="Genomic_DNA"/>
</dbReference>
<dbReference type="Pfam" id="PF00570">
    <property type="entry name" value="HRDC"/>
    <property type="match status" value="1"/>
</dbReference>
<proteinExistence type="predicted"/>
<dbReference type="Proteomes" id="UP000004995">
    <property type="component" value="Unassembled WGS sequence"/>
</dbReference>
<dbReference type="PANTHER" id="PTHR12124">
    <property type="entry name" value="POLYMYOSITIS/SCLERODERMA AUTOANTIGEN-RELATED"/>
    <property type="match status" value="1"/>
</dbReference>
<dbReference type="SMART" id="SM00341">
    <property type="entry name" value="HRDC"/>
    <property type="match status" value="1"/>
</dbReference>
<evidence type="ECO:0000259" key="4">
    <source>
        <dbReference type="PROSITE" id="PS50967"/>
    </source>
</evidence>
<feature type="region of interest" description="Disordered" evidence="3">
    <location>
        <begin position="1"/>
        <end position="85"/>
    </location>
</feature>
<reference evidence="6" key="1">
    <citation type="journal article" date="2012" name="Nat. Biotechnol.">
        <title>Reference genome sequence of the model plant Setaria.</title>
        <authorList>
            <person name="Bennetzen J.L."/>
            <person name="Schmutz J."/>
            <person name="Wang H."/>
            <person name="Percifield R."/>
            <person name="Hawkins J."/>
            <person name="Pontaroli A.C."/>
            <person name="Estep M."/>
            <person name="Feng L."/>
            <person name="Vaughn J.N."/>
            <person name="Grimwood J."/>
            <person name="Jenkins J."/>
            <person name="Barry K."/>
            <person name="Lindquist E."/>
            <person name="Hellsten U."/>
            <person name="Deshpande S."/>
            <person name="Wang X."/>
            <person name="Wu X."/>
            <person name="Mitros T."/>
            <person name="Triplett J."/>
            <person name="Yang X."/>
            <person name="Ye C.Y."/>
            <person name="Mauro-Herrera M."/>
            <person name="Wang L."/>
            <person name="Li P."/>
            <person name="Sharma M."/>
            <person name="Sharma R."/>
            <person name="Ronald P.C."/>
            <person name="Panaud O."/>
            <person name="Kellogg E.A."/>
            <person name="Brutnell T.P."/>
            <person name="Doust A.N."/>
            <person name="Tuskan G.A."/>
            <person name="Rokhsar D."/>
            <person name="Devos K.M."/>
        </authorList>
    </citation>
    <scope>NUCLEOTIDE SEQUENCE [LARGE SCALE GENOMIC DNA]</scope>
    <source>
        <strain evidence="6">cv. Yugu1</strain>
    </source>
</reference>
<comment type="subcellular location">
    <subcellularLocation>
        <location evidence="1">Nucleus</location>
    </subcellularLocation>
</comment>
<feature type="compositionally biased region" description="Gly residues" evidence="3">
    <location>
        <begin position="44"/>
        <end position="56"/>
    </location>
</feature>
<dbReference type="SUPFAM" id="SSF47819">
    <property type="entry name" value="HRDC-like"/>
    <property type="match status" value="1"/>
</dbReference>
<dbReference type="InterPro" id="IPR045092">
    <property type="entry name" value="Rrp6-like"/>
</dbReference>
<evidence type="ECO:0000313" key="5">
    <source>
        <dbReference type="EnsemblPlants" id="KQK92501"/>
    </source>
</evidence>
<evidence type="ECO:0000256" key="3">
    <source>
        <dbReference type="SAM" id="MobiDB-lite"/>
    </source>
</evidence>
<dbReference type="GO" id="GO:0003676">
    <property type="term" value="F:nucleic acid binding"/>
    <property type="evidence" value="ECO:0007669"/>
    <property type="project" value="InterPro"/>
</dbReference>
<dbReference type="GO" id="GO:0000467">
    <property type="term" value="P:exonucleolytic trimming to generate mature 3'-end of 5.8S rRNA from tricistronic rRNA transcript (SSU-rRNA, 5.8S rRNA, LSU-rRNA)"/>
    <property type="evidence" value="ECO:0007669"/>
    <property type="project" value="InterPro"/>
</dbReference>
<feature type="domain" description="HRDC" evidence="4">
    <location>
        <begin position="315"/>
        <end position="395"/>
    </location>
</feature>
<dbReference type="AlphaFoldDB" id="K4A6N1"/>
<dbReference type="Gene3D" id="3.30.420.10">
    <property type="entry name" value="Ribonuclease H-like superfamily/Ribonuclease H"/>
    <property type="match status" value="1"/>
</dbReference>
<dbReference type="GO" id="GO:0000166">
    <property type="term" value="F:nucleotide binding"/>
    <property type="evidence" value="ECO:0007669"/>
    <property type="project" value="InterPro"/>
</dbReference>
<gene>
    <name evidence="5" type="primary">LOC101770158</name>
</gene>
<dbReference type="PANTHER" id="PTHR12124:SF67">
    <property type="entry name" value="3'-5' EXONUCLEASE FAMILY PROTEIN, EXPRESSED"/>
    <property type="match status" value="1"/>
</dbReference>
<dbReference type="GO" id="GO:0005634">
    <property type="term" value="C:nucleus"/>
    <property type="evidence" value="ECO:0007669"/>
    <property type="project" value="UniProtKB-SubCell"/>
</dbReference>
<dbReference type="EnsemblPlants" id="KQK92501">
    <property type="protein sequence ID" value="KQK92501"/>
    <property type="gene ID" value="SETIT_034361mg"/>
</dbReference>
<evidence type="ECO:0000256" key="2">
    <source>
        <dbReference type="ARBA" id="ARBA00023242"/>
    </source>
</evidence>
<protein>
    <recommendedName>
        <fullName evidence="4">HRDC domain-containing protein</fullName>
    </recommendedName>
</protein>
<dbReference type="InterPro" id="IPR002562">
    <property type="entry name" value="3'-5'_exonuclease_dom"/>
</dbReference>
<sequence>MDGPEGVKGREDAAPGREAGDPEEAGDGFQLVSHDKKKKRASGQEGGGSAGSGAFLGAGSVRALTQDKGGAPAPGTKAKVPFHDPTIPRPQEVYKIIVDNYKPFEHVWLERSEDGTRCVHPLVDLEHNQYRSFQGLTCLMQISTRTEDFIVDTLKLRIYIGLYLQEPFKDPTKRKVMHGADRDIMWLQRDFHIYICNLFDTGQASRVLQMERNSLEYLLLRFCGVTAKKEYQNADWRSRPLPDEMIKYAREDTHYLLYIYDLMKQRLQRESTPENDLLLEVHKRSNEICLQFYEKELLTDTSYLHIYGLQEHELNSKQLAVVAALHGWRDRLARQEDESTGYVLPNKALIEIAKQMPTDTGHLKRIVKSKYPFVERSLDEIAYTVWNALEYSYAFEGIAEQLKKERSEQLALKSVQASDETTLLDVDSDKSNIGTADQSSVAPSSTANVSVASGSGAGFMNETAMIDSIHLDDNTRTTSTKNFKTLSGLTRPINKDVLSNNRYQQATQELKRPTLGALGNSEPGRQTEIFGGFSKEQFQGGSNVENFRSSVLPFQQFSDGVKHSAAIGPTESFYPNTGMHSDNVWIQSTQMNEAMQLSNATYYPQLPGYSTEVVGNHYEPEGMQMSSYLSGFEPTFQSISQSTGTGLLPGRNKEGNFQNPMRRQSYPPSSNRYDRPYQ</sequence>
<evidence type="ECO:0000313" key="6">
    <source>
        <dbReference type="Proteomes" id="UP000004995"/>
    </source>
</evidence>
<dbReference type="InterPro" id="IPR036397">
    <property type="entry name" value="RNaseH_sf"/>
</dbReference>
<keyword evidence="2" id="KW-0539">Nucleus</keyword>
<feature type="region of interest" description="Disordered" evidence="3">
    <location>
        <begin position="426"/>
        <end position="447"/>
    </location>
</feature>
<dbReference type="GO" id="GO:0000175">
    <property type="term" value="F:3'-5'-RNA exonuclease activity"/>
    <property type="evidence" value="ECO:0007669"/>
    <property type="project" value="InterPro"/>
</dbReference>
<dbReference type="FunFam" id="1.10.150.80:FF:000001">
    <property type="entry name" value="Putative exosome component 10"/>
    <property type="match status" value="1"/>
</dbReference>
<feature type="compositionally biased region" description="Basic and acidic residues" evidence="3">
    <location>
        <begin position="1"/>
        <end position="20"/>
    </location>
</feature>
<dbReference type="InterPro" id="IPR012337">
    <property type="entry name" value="RNaseH-like_sf"/>
</dbReference>
<dbReference type="Pfam" id="PF01612">
    <property type="entry name" value="DNA_pol_A_exo1"/>
    <property type="match status" value="1"/>
</dbReference>
<organism evidence="5 6">
    <name type="scientific">Setaria italica</name>
    <name type="common">Foxtail millet</name>
    <name type="synonym">Panicum italicum</name>
    <dbReference type="NCBI Taxonomy" id="4555"/>
    <lineage>
        <taxon>Eukaryota</taxon>
        <taxon>Viridiplantae</taxon>
        <taxon>Streptophyta</taxon>
        <taxon>Embryophyta</taxon>
        <taxon>Tracheophyta</taxon>
        <taxon>Spermatophyta</taxon>
        <taxon>Magnoliopsida</taxon>
        <taxon>Liliopsida</taxon>
        <taxon>Poales</taxon>
        <taxon>Poaceae</taxon>
        <taxon>PACMAD clade</taxon>
        <taxon>Panicoideae</taxon>
        <taxon>Panicodae</taxon>
        <taxon>Paniceae</taxon>
        <taxon>Cenchrinae</taxon>
        <taxon>Setaria</taxon>
    </lineage>
</organism>
<dbReference type="Gramene" id="KQK92501">
    <property type="protein sequence ID" value="KQK92501"/>
    <property type="gene ID" value="SETIT_034361mg"/>
</dbReference>
<name>K4A6N1_SETIT</name>
<dbReference type="PROSITE" id="PS50967">
    <property type="entry name" value="HRDC"/>
    <property type="match status" value="1"/>
</dbReference>
<feature type="compositionally biased region" description="Polar residues" evidence="3">
    <location>
        <begin position="431"/>
        <end position="447"/>
    </location>
</feature>
<dbReference type="InterPro" id="IPR044876">
    <property type="entry name" value="HRDC_dom_sf"/>
</dbReference>
<dbReference type="SUPFAM" id="SSF53098">
    <property type="entry name" value="Ribonuclease H-like"/>
    <property type="match status" value="1"/>
</dbReference>
<feature type="compositionally biased region" description="Polar residues" evidence="3">
    <location>
        <begin position="655"/>
        <end position="671"/>
    </location>
</feature>
<feature type="region of interest" description="Disordered" evidence="3">
    <location>
        <begin position="640"/>
        <end position="678"/>
    </location>
</feature>
<keyword evidence="6" id="KW-1185">Reference proteome</keyword>
<accession>K4A6N1</accession>
<reference evidence="5" key="2">
    <citation type="submission" date="2018-08" db="UniProtKB">
        <authorList>
            <consortium name="EnsemblPlants"/>
        </authorList>
    </citation>
    <scope>IDENTIFICATION</scope>
    <source>
        <strain evidence="5">Yugu1</strain>
    </source>
</reference>
<dbReference type="Gene3D" id="1.10.150.80">
    <property type="entry name" value="HRDC domain"/>
    <property type="match status" value="1"/>
</dbReference>